<dbReference type="AlphaFoldDB" id="A0AAV3VSB3"/>
<reference evidence="1 2" key="1">
    <citation type="submission" date="2019-06" db="EMBL/GenBank/DDBJ databases">
        <title>Draft genome sequence of Clostridium diolis DSM 15410.</title>
        <authorList>
            <person name="Kobayashi H."/>
            <person name="Tanizawa Y."/>
            <person name="Tohno M."/>
        </authorList>
    </citation>
    <scope>NUCLEOTIDE SEQUENCE [LARGE SCALE GENOMIC DNA]</scope>
    <source>
        <strain evidence="1 2">DSM 15410</strain>
    </source>
</reference>
<keyword evidence="2" id="KW-1185">Reference proteome</keyword>
<evidence type="ECO:0000313" key="1">
    <source>
        <dbReference type="EMBL" id="GEA29383.1"/>
    </source>
</evidence>
<sequence>MSYERDIKSQIELFYNINLDDGTVVNTRNSEDFFCNIISLDKFMKDKRIKIVRGKIQPSDYMDFENTFKDSTLNAVLEILNKQYIKFNCSDN</sequence>
<gene>
    <name evidence="1" type="ORF">CDIOL_03060</name>
</gene>
<name>A0AAV3VSB3_9CLOT</name>
<comment type="caution">
    <text evidence="1">The sequence shown here is derived from an EMBL/GenBank/DDBJ whole genome shotgun (WGS) entry which is preliminary data.</text>
</comment>
<protein>
    <submittedName>
        <fullName evidence="1">Uncharacterized protein</fullName>
    </submittedName>
</protein>
<dbReference type="Proteomes" id="UP000325212">
    <property type="component" value="Unassembled WGS sequence"/>
</dbReference>
<organism evidence="1 2">
    <name type="scientific">Clostridium diolis</name>
    <dbReference type="NCBI Taxonomy" id="223919"/>
    <lineage>
        <taxon>Bacteria</taxon>
        <taxon>Bacillati</taxon>
        <taxon>Bacillota</taxon>
        <taxon>Clostridia</taxon>
        <taxon>Eubacteriales</taxon>
        <taxon>Clostridiaceae</taxon>
        <taxon>Clostridium</taxon>
    </lineage>
</organism>
<dbReference type="RefSeq" id="WP_051144784.1">
    <property type="nucleotide sequence ID" value="NZ_CP043998.1"/>
</dbReference>
<proteinExistence type="predicted"/>
<evidence type="ECO:0000313" key="2">
    <source>
        <dbReference type="Proteomes" id="UP000325212"/>
    </source>
</evidence>
<accession>A0AAV3VSB3</accession>
<dbReference type="EMBL" id="BJLA01000001">
    <property type="protein sequence ID" value="GEA29383.1"/>
    <property type="molecule type" value="Genomic_DNA"/>
</dbReference>